<accession>A5DP50</accession>
<evidence type="ECO:0000256" key="5">
    <source>
        <dbReference type="ARBA" id="ARBA00039444"/>
    </source>
</evidence>
<dbReference type="RefSeq" id="XP_001483096.2">
    <property type="nucleotide sequence ID" value="XM_001483046.1"/>
</dbReference>
<protein>
    <recommendedName>
        <fullName evidence="5">Large ribosomal subunit protein mL38</fullName>
    </recommendedName>
</protein>
<dbReference type="OrthoDB" id="2153661at2759"/>
<dbReference type="PANTHER" id="PTHR11362">
    <property type="entry name" value="PHOSPHATIDYLETHANOLAMINE-BINDING PROTEIN"/>
    <property type="match status" value="1"/>
</dbReference>
<dbReference type="HOGENOM" id="CLU_474950_0_0_1"/>
<feature type="compositionally biased region" description="Polar residues" evidence="7">
    <location>
        <begin position="81"/>
        <end position="98"/>
    </location>
</feature>
<dbReference type="Proteomes" id="UP000001997">
    <property type="component" value="Unassembled WGS sequence"/>
</dbReference>
<dbReference type="OMA" id="ITHIRPI"/>
<reference evidence="8 9" key="1">
    <citation type="journal article" date="2009" name="Nature">
        <title>Evolution of pathogenicity and sexual reproduction in eight Candida genomes.</title>
        <authorList>
            <person name="Butler G."/>
            <person name="Rasmussen M.D."/>
            <person name="Lin M.F."/>
            <person name="Santos M.A."/>
            <person name="Sakthikumar S."/>
            <person name="Munro C.A."/>
            <person name="Rheinbay E."/>
            <person name="Grabherr M."/>
            <person name="Forche A."/>
            <person name="Reedy J.L."/>
            <person name="Agrafioti I."/>
            <person name="Arnaud M.B."/>
            <person name="Bates S."/>
            <person name="Brown A.J."/>
            <person name="Brunke S."/>
            <person name="Costanzo M.C."/>
            <person name="Fitzpatrick D.A."/>
            <person name="de Groot P.W."/>
            <person name="Harris D."/>
            <person name="Hoyer L.L."/>
            <person name="Hube B."/>
            <person name="Klis F.M."/>
            <person name="Kodira C."/>
            <person name="Lennard N."/>
            <person name="Logue M.E."/>
            <person name="Martin R."/>
            <person name="Neiman A.M."/>
            <person name="Nikolaou E."/>
            <person name="Quail M.A."/>
            <person name="Quinn J."/>
            <person name="Santos M.C."/>
            <person name="Schmitzberger F.F."/>
            <person name="Sherlock G."/>
            <person name="Shah P."/>
            <person name="Silverstein K.A."/>
            <person name="Skrzypek M.S."/>
            <person name="Soll D."/>
            <person name="Staggs R."/>
            <person name="Stansfield I."/>
            <person name="Stumpf M.P."/>
            <person name="Sudbery P.E."/>
            <person name="Srikantha T."/>
            <person name="Zeng Q."/>
            <person name="Berman J."/>
            <person name="Berriman M."/>
            <person name="Heitman J."/>
            <person name="Gow N.A."/>
            <person name="Lorenz M.C."/>
            <person name="Birren B.W."/>
            <person name="Kellis M."/>
            <person name="Cuomo C.A."/>
        </authorList>
    </citation>
    <scope>NUCLEOTIDE SEQUENCE [LARGE SCALE GENOMIC DNA]</scope>
    <source>
        <strain evidence="9">ATCC 6260 / CBS 566 / DSM 6381 / JCM 1539 / NBRC 10279 / NRRL Y-324</strain>
    </source>
</reference>
<dbReference type="STRING" id="294746.A5DP50"/>
<evidence type="ECO:0000256" key="1">
    <source>
        <dbReference type="ARBA" id="ARBA00004173"/>
    </source>
</evidence>
<feature type="region of interest" description="Disordered" evidence="7">
    <location>
        <begin position="79"/>
        <end position="98"/>
    </location>
</feature>
<evidence type="ECO:0000256" key="3">
    <source>
        <dbReference type="ARBA" id="ARBA00037226"/>
    </source>
</evidence>
<dbReference type="CDD" id="cd00866">
    <property type="entry name" value="PEBP_euk"/>
    <property type="match status" value="1"/>
</dbReference>
<dbReference type="InterPro" id="IPR036610">
    <property type="entry name" value="PEBP-like_sf"/>
</dbReference>
<dbReference type="KEGG" id="pgu:PGUG_05051"/>
<dbReference type="Gene3D" id="3.90.280.10">
    <property type="entry name" value="PEBP-like"/>
    <property type="match status" value="1"/>
</dbReference>
<name>A5DP50_PICGU</name>
<dbReference type="VEuPathDB" id="FungiDB:PGUG_05051"/>
<comment type="similarity">
    <text evidence="4">Belongs to the phosphatidylethanolamine-binding protein family. Mitochondrion-specific ribosomal protein mL38 subfamily.</text>
</comment>
<dbReference type="GO" id="GO:0005739">
    <property type="term" value="C:mitochondrion"/>
    <property type="evidence" value="ECO:0007669"/>
    <property type="project" value="UniProtKB-SubCell"/>
</dbReference>
<dbReference type="PANTHER" id="PTHR11362:SF82">
    <property type="entry name" value="PHOSPHATIDYLETHANOLAMINE-BINDING PROTEIN 4"/>
    <property type="match status" value="1"/>
</dbReference>
<keyword evidence="9" id="KW-1185">Reference proteome</keyword>
<comment type="function">
    <text evidence="3">Component of the mitochondrial ribosome (mitoribosome), a dedicated translation machinery responsible for the synthesis of mitochondrial genome-encoded proteins, including at least some of the essential transmembrane subunits of the mitochondrial respiratory chain. The mitoribosomes are attached to the mitochondrial inner membrane and translation products are cotranslationally integrated into the membrane.</text>
</comment>
<dbReference type="InParanoid" id="A5DP50"/>
<dbReference type="AlphaFoldDB" id="A5DP50"/>
<feature type="coiled-coil region" evidence="6">
    <location>
        <begin position="280"/>
        <end position="314"/>
    </location>
</feature>
<comment type="subcellular location">
    <subcellularLocation>
        <location evidence="1">Mitochondrion</location>
    </subcellularLocation>
</comment>
<dbReference type="SUPFAM" id="SSF49777">
    <property type="entry name" value="PEBP-like"/>
    <property type="match status" value="1"/>
</dbReference>
<dbReference type="eggNOG" id="KOG3346">
    <property type="taxonomic scope" value="Eukaryota"/>
</dbReference>
<dbReference type="GeneID" id="5124569"/>
<dbReference type="FunFam" id="3.90.280.10:FF:000004">
    <property type="entry name" value="Mitochondrial large ribosomal subunit YmL35"/>
    <property type="match status" value="1"/>
</dbReference>
<evidence type="ECO:0000313" key="9">
    <source>
        <dbReference type="Proteomes" id="UP000001997"/>
    </source>
</evidence>
<evidence type="ECO:0000256" key="7">
    <source>
        <dbReference type="SAM" id="MobiDB-lite"/>
    </source>
</evidence>
<evidence type="ECO:0000256" key="6">
    <source>
        <dbReference type="SAM" id="Coils"/>
    </source>
</evidence>
<dbReference type="Gene3D" id="1.20.58.1180">
    <property type="match status" value="1"/>
</dbReference>
<gene>
    <name evidence="8" type="ORF">PGUG_05051</name>
</gene>
<evidence type="ECO:0000256" key="4">
    <source>
        <dbReference type="ARBA" id="ARBA00038016"/>
    </source>
</evidence>
<keyword evidence="2" id="KW-0496">Mitochondrion</keyword>
<organism evidence="8 9">
    <name type="scientific">Meyerozyma guilliermondii (strain ATCC 6260 / CBS 566 / DSM 6381 / JCM 1539 / NBRC 10279 / NRRL Y-324)</name>
    <name type="common">Yeast</name>
    <name type="synonym">Candida guilliermondii</name>
    <dbReference type="NCBI Taxonomy" id="294746"/>
    <lineage>
        <taxon>Eukaryota</taxon>
        <taxon>Fungi</taxon>
        <taxon>Dikarya</taxon>
        <taxon>Ascomycota</taxon>
        <taxon>Saccharomycotina</taxon>
        <taxon>Pichiomycetes</taxon>
        <taxon>Debaryomycetaceae</taxon>
        <taxon>Meyerozyma</taxon>
    </lineage>
</organism>
<sequence>MRVSCELNSCPTSKRAEKTCWTENEHRLQTAIPIRIHSENDNHDITAHQILHQHPTKTIHSHPNHTLFTSHLTRNLPPGPASTTHTSNPIWMRKSPTTTTTQKRVQLGSISLSSGFSPRWIYVTRTNLRRQRFFLWCPHIRWTTSSRIYDIYDTRYGLMAGLYSLMNAFYSSSVGYRSAGVKVKYSGCLGPRTPEKLFREQEVENDMHRHMRFLSTTAVRSVWSDFTKRPASLKVANDAVRKCLISGIDPDVGPASITEPAQKTAYHSPLHIDEVFQASYKLLEEQSEKYYSKIDELEAKKATVEDEDSKIKLQKRIDQLRLKAEDKNPEVLYNARFAPGTMDPTQPVYRKYMKEAWKDYDLMITMQRVEQLKMIPDTLPTFEPTTDVKVKFPHNTEAEFVGAITPGTILPTFAVSRPPQISVTNFDSIQDKALYTVLLVNPDTPDLEANSFSTTLHYGLHNVALDNVNCTIDPKLDSDPHVFKSYEPLVPEKNAQLQRACLWVLKQSQPLHNVTVEKTSKFDIRAFVEKHALVPVGAHIWRQQFDRSVNAIRAEYGLPAGRVFARVRRPHPMP</sequence>
<dbReference type="EMBL" id="CH408160">
    <property type="protein sequence ID" value="EDK40953.2"/>
    <property type="molecule type" value="Genomic_DNA"/>
</dbReference>
<evidence type="ECO:0000313" key="8">
    <source>
        <dbReference type="EMBL" id="EDK40953.2"/>
    </source>
</evidence>
<evidence type="ECO:0000256" key="2">
    <source>
        <dbReference type="ARBA" id="ARBA00023128"/>
    </source>
</evidence>
<keyword evidence="6" id="KW-0175">Coiled coil</keyword>
<dbReference type="FunCoup" id="A5DP50">
    <property type="interactions" value="224"/>
</dbReference>
<dbReference type="InterPro" id="IPR035810">
    <property type="entry name" value="PEBP_euk"/>
</dbReference>
<proteinExistence type="inferred from homology"/>